<organism evidence="9 10">
    <name type="scientific">Urochloa decumbens</name>
    <dbReference type="NCBI Taxonomy" id="240449"/>
    <lineage>
        <taxon>Eukaryota</taxon>
        <taxon>Viridiplantae</taxon>
        <taxon>Streptophyta</taxon>
        <taxon>Embryophyta</taxon>
        <taxon>Tracheophyta</taxon>
        <taxon>Spermatophyta</taxon>
        <taxon>Magnoliopsida</taxon>
        <taxon>Liliopsida</taxon>
        <taxon>Poales</taxon>
        <taxon>Poaceae</taxon>
        <taxon>PACMAD clade</taxon>
        <taxon>Panicoideae</taxon>
        <taxon>Panicodae</taxon>
        <taxon>Paniceae</taxon>
        <taxon>Melinidinae</taxon>
        <taxon>Urochloa</taxon>
    </lineage>
</organism>
<name>A0ABC9DNI5_9POAL</name>
<dbReference type="PRINTS" id="PR00404">
    <property type="entry name" value="MADSDOMAIN"/>
</dbReference>
<dbReference type="Proteomes" id="UP001497457">
    <property type="component" value="Chromosome 33rd"/>
</dbReference>
<evidence type="ECO:0000313" key="9">
    <source>
        <dbReference type="EMBL" id="CAL5042626.1"/>
    </source>
</evidence>
<comment type="subcellular location">
    <subcellularLocation>
        <location evidence="1">Nucleus</location>
    </subcellularLocation>
</comment>
<dbReference type="EMBL" id="OZ075144">
    <property type="protein sequence ID" value="CAL5042626.1"/>
    <property type="molecule type" value="Genomic_DNA"/>
</dbReference>
<evidence type="ECO:0000313" key="8">
    <source>
        <dbReference type="EMBL" id="CAL5038727.1"/>
    </source>
</evidence>
<dbReference type="PROSITE" id="PS50066">
    <property type="entry name" value="MADS_BOX_2"/>
    <property type="match status" value="1"/>
</dbReference>
<dbReference type="Pfam" id="PF00319">
    <property type="entry name" value="SRF-TF"/>
    <property type="match status" value="1"/>
</dbReference>
<gene>
    <name evidence="8" type="ORF">URODEC1_LOCUS85142</name>
    <name evidence="9" type="ORF">URODEC1_LOCUS87310</name>
</gene>
<keyword evidence="2" id="KW-0805">Transcription regulation</keyword>
<keyword evidence="10" id="KW-1185">Reference proteome</keyword>
<keyword evidence="3" id="KW-0238">DNA-binding</keyword>
<dbReference type="AlphaFoldDB" id="A0ABC9DNI5"/>
<dbReference type="SUPFAM" id="SSF55455">
    <property type="entry name" value="SRF-like"/>
    <property type="match status" value="1"/>
</dbReference>
<evidence type="ECO:0000256" key="6">
    <source>
        <dbReference type="SAM" id="MobiDB-lite"/>
    </source>
</evidence>
<dbReference type="EMBL" id="OZ075143">
    <property type="protein sequence ID" value="CAL5038727.1"/>
    <property type="molecule type" value="Genomic_DNA"/>
</dbReference>
<keyword evidence="5" id="KW-0539">Nucleus</keyword>
<accession>A0ABC9DNI5</accession>
<evidence type="ECO:0000259" key="7">
    <source>
        <dbReference type="PROSITE" id="PS50066"/>
    </source>
</evidence>
<dbReference type="Gene3D" id="3.40.1810.10">
    <property type="entry name" value="Transcription factor, MADS-box"/>
    <property type="match status" value="1"/>
</dbReference>
<dbReference type="PANTHER" id="PTHR11945:SF756">
    <property type="entry name" value="MADS-BOX DOMAIN-CONTAINING PROTEIN"/>
    <property type="match status" value="1"/>
</dbReference>
<reference evidence="10" key="1">
    <citation type="submission" date="2024-06" db="EMBL/GenBank/DDBJ databases">
        <authorList>
            <person name="Ryan C."/>
        </authorList>
    </citation>
    <scope>NUCLEOTIDE SEQUENCE [LARGE SCALE GENOMIC DNA]</scope>
</reference>
<feature type="domain" description="MADS-box" evidence="7">
    <location>
        <begin position="58"/>
        <end position="118"/>
    </location>
</feature>
<evidence type="ECO:0000256" key="2">
    <source>
        <dbReference type="ARBA" id="ARBA00023015"/>
    </source>
</evidence>
<dbReference type="Proteomes" id="UP001497457">
    <property type="component" value="Chromosome 34rd"/>
</dbReference>
<feature type="region of interest" description="Disordered" evidence="6">
    <location>
        <begin position="241"/>
        <end position="260"/>
    </location>
</feature>
<dbReference type="InterPro" id="IPR036879">
    <property type="entry name" value="TF_MADSbox_sf"/>
</dbReference>
<proteinExistence type="predicted"/>
<protein>
    <recommendedName>
        <fullName evidence="7">MADS-box domain-containing protein</fullName>
    </recommendedName>
</protein>
<keyword evidence="4" id="KW-0804">Transcription</keyword>
<dbReference type="InterPro" id="IPR002100">
    <property type="entry name" value="TF_MADSbox"/>
</dbReference>
<feature type="region of interest" description="Disordered" evidence="6">
    <location>
        <begin position="110"/>
        <end position="132"/>
    </location>
</feature>
<dbReference type="GO" id="GO:0005634">
    <property type="term" value="C:nucleus"/>
    <property type="evidence" value="ECO:0007669"/>
    <property type="project" value="UniProtKB-SubCell"/>
</dbReference>
<reference evidence="9 10" key="2">
    <citation type="submission" date="2024-10" db="EMBL/GenBank/DDBJ databases">
        <authorList>
            <person name="Ryan C."/>
        </authorList>
    </citation>
    <scope>NUCLEOTIDE SEQUENCE [LARGE SCALE GENOMIC DNA]</scope>
</reference>
<dbReference type="GO" id="GO:0003677">
    <property type="term" value="F:DNA binding"/>
    <property type="evidence" value="ECO:0007669"/>
    <property type="project" value="UniProtKB-KW"/>
</dbReference>
<dbReference type="PANTHER" id="PTHR11945">
    <property type="entry name" value="MADS BOX PROTEIN"/>
    <property type="match status" value="1"/>
</dbReference>
<evidence type="ECO:0000256" key="3">
    <source>
        <dbReference type="ARBA" id="ARBA00023125"/>
    </source>
</evidence>
<evidence type="ECO:0000256" key="5">
    <source>
        <dbReference type="ARBA" id="ARBA00023242"/>
    </source>
</evidence>
<dbReference type="SMART" id="SM00432">
    <property type="entry name" value="MADS"/>
    <property type="match status" value="1"/>
</dbReference>
<evidence type="ECO:0000313" key="10">
    <source>
        <dbReference type="Proteomes" id="UP001497457"/>
    </source>
</evidence>
<evidence type="ECO:0000256" key="1">
    <source>
        <dbReference type="ARBA" id="ARBA00004123"/>
    </source>
</evidence>
<evidence type="ECO:0000256" key="4">
    <source>
        <dbReference type="ARBA" id="ARBA00023163"/>
    </source>
</evidence>
<feature type="region of interest" description="Disordered" evidence="6">
    <location>
        <begin position="17"/>
        <end position="61"/>
    </location>
</feature>
<sequence>MLASTYTPALAPAMALPASLLRSKKRGSSKQQRSERGLQAEQRPLAMTMAKPGKKTSKGRQKIEIRRIEDKEKRQVTLCKRKGGLFKKCSELHLLCGAHVAVAIFSKKEKEQEQGGEAPPAGGGRPSRGGSVFAMGTPSVDHVLRRFAPLPGDAFLPALEHVDEAAERAAAEAAAQEIAETAALAEAEKDRMRDIGEKVVRAAEAAGKRFWWEADVEALGEAELPEFARALQRLREVVQREAGKRQASAPPAAVGAPWHP</sequence>